<proteinExistence type="predicted"/>
<sequence length="73" mass="8448">MTDIAFLSFFFSLRMMHNSSCVQCSIFNIRHPQCIIHKPTSLFDLSRCDGWVHNLSPFQGCPPHSRISKDILH</sequence>
<keyword evidence="1" id="KW-0732">Signal</keyword>
<keyword evidence="3" id="KW-1185">Reference proteome</keyword>
<evidence type="ECO:0000313" key="2">
    <source>
        <dbReference type="EMBL" id="KAJ3997314.1"/>
    </source>
</evidence>
<protein>
    <recommendedName>
        <fullName evidence="4">Secreted protein</fullName>
    </recommendedName>
</protein>
<dbReference type="Proteomes" id="UP001163828">
    <property type="component" value="Unassembled WGS sequence"/>
</dbReference>
<organism evidence="2 3">
    <name type="scientific">Lentinula boryana</name>
    <dbReference type="NCBI Taxonomy" id="40481"/>
    <lineage>
        <taxon>Eukaryota</taxon>
        <taxon>Fungi</taxon>
        <taxon>Dikarya</taxon>
        <taxon>Basidiomycota</taxon>
        <taxon>Agaricomycotina</taxon>
        <taxon>Agaricomycetes</taxon>
        <taxon>Agaricomycetidae</taxon>
        <taxon>Agaricales</taxon>
        <taxon>Marasmiineae</taxon>
        <taxon>Omphalotaceae</taxon>
        <taxon>Lentinula</taxon>
    </lineage>
</organism>
<gene>
    <name evidence="2" type="ORF">F5050DRAFT_1436566</name>
</gene>
<dbReference type="EMBL" id="MU790585">
    <property type="protein sequence ID" value="KAJ3997314.1"/>
    <property type="molecule type" value="Genomic_DNA"/>
</dbReference>
<feature type="signal peptide" evidence="1">
    <location>
        <begin position="1"/>
        <end position="21"/>
    </location>
</feature>
<evidence type="ECO:0000313" key="3">
    <source>
        <dbReference type="Proteomes" id="UP001163828"/>
    </source>
</evidence>
<evidence type="ECO:0008006" key="4">
    <source>
        <dbReference type="Google" id="ProtNLM"/>
    </source>
</evidence>
<feature type="chain" id="PRO_5047208498" description="Secreted protein" evidence="1">
    <location>
        <begin position="22"/>
        <end position="73"/>
    </location>
</feature>
<name>A0ABQ8QFR0_9AGAR</name>
<evidence type="ECO:0000256" key="1">
    <source>
        <dbReference type="SAM" id="SignalP"/>
    </source>
</evidence>
<reference evidence="2" key="1">
    <citation type="submission" date="2022-08" db="EMBL/GenBank/DDBJ databases">
        <authorList>
            <consortium name="DOE Joint Genome Institute"/>
            <person name="Min B."/>
            <person name="Riley R."/>
            <person name="Sierra-Patev S."/>
            <person name="Naranjo-Ortiz M."/>
            <person name="Looney B."/>
            <person name="Konkel Z."/>
            <person name="Slot J.C."/>
            <person name="Sakamoto Y."/>
            <person name="Steenwyk J.L."/>
            <person name="Rokas A."/>
            <person name="Carro J."/>
            <person name="Camarero S."/>
            <person name="Ferreira P."/>
            <person name="Molpeceres G."/>
            <person name="Ruiz-Duenas F.J."/>
            <person name="Serrano A."/>
            <person name="Henrissat B."/>
            <person name="Drula E."/>
            <person name="Hughes K.W."/>
            <person name="Mata J.L."/>
            <person name="Ishikawa N.K."/>
            <person name="Vargas-Isla R."/>
            <person name="Ushijima S."/>
            <person name="Smith C.A."/>
            <person name="Ahrendt S."/>
            <person name="Andreopoulos W."/>
            <person name="He G."/>
            <person name="Labutti K."/>
            <person name="Lipzen A."/>
            <person name="Ng V."/>
            <person name="Sandor L."/>
            <person name="Barry K."/>
            <person name="Martinez A.T."/>
            <person name="Xiao Y."/>
            <person name="Gibbons J.G."/>
            <person name="Terashima K."/>
            <person name="Hibbett D.S."/>
            <person name="Grigoriev I.V."/>
        </authorList>
    </citation>
    <scope>NUCLEOTIDE SEQUENCE</scope>
    <source>
        <strain evidence="2">TFB10827</strain>
    </source>
</reference>
<comment type="caution">
    <text evidence="2">The sequence shown here is derived from an EMBL/GenBank/DDBJ whole genome shotgun (WGS) entry which is preliminary data.</text>
</comment>
<accession>A0ABQ8QFR0</accession>